<dbReference type="InterPro" id="IPR000160">
    <property type="entry name" value="GGDEF_dom"/>
</dbReference>
<evidence type="ECO:0000256" key="4">
    <source>
        <dbReference type="SAM" id="SignalP"/>
    </source>
</evidence>
<feature type="transmembrane region" description="Helical" evidence="3">
    <location>
        <begin position="257"/>
        <end position="276"/>
    </location>
</feature>
<feature type="domain" description="GGDEF" evidence="5">
    <location>
        <begin position="469"/>
        <end position="608"/>
    </location>
</feature>
<keyword evidence="4" id="KW-0732">Signal</keyword>
<dbReference type="Pfam" id="PF00990">
    <property type="entry name" value="GGDEF"/>
    <property type="match status" value="1"/>
</dbReference>
<keyword evidence="3" id="KW-1133">Transmembrane helix</keyword>
<keyword evidence="3" id="KW-0472">Membrane</keyword>
<dbReference type="SUPFAM" id="SSF55073">
    <property type="entry name" value="Nucleotide cyclase"/>
    <property type="match status" value="1"/>
</dbReference>
<dbReference type="CDD" id="cd01949">
    <property type="entry name" value="GGDEF"/>
    <property type="match status" value="1"/>
</dbReference>
<dbReference type="Pfam" id="PF07696">
    <property type="entry name" value="7TMR-DISMED2"/>
    <property type="match status" value="1"/>
</dbReference>
<feature type="transmembrane region" description="Helical" evidence="3">
    <location>
        <begin position="343"/>
        <end position="366"/>
    </location>
</feature>
<feature type="signal peptide" evidence="4">
    <location>
        <begin position="1"/>
        <end position="24"/>
    </location>
</feature>
<evidence type="ECO:0000313" key="6">
    <source>
        <dbReference type="EMBL" id="MBZ4038792.1"/>
    </source>
</evidence>
<evidence type="ECO:0000259" key="5">
    <source>
        <dbReference type="PROSITE" id="PS50887"/>
    </source>
</evidence>
<keyword evidence="3" id="KW-0812">Transmembrane</keyword>
<comment type="catalytic activity">
    <reaction evidence="2">
        <text>2 GTP = 3',3'-c-di-GMP + 2 diphosphate</text>
        <dbReference type="Rhea" id="RHEA:24898"/>
        <dbReference type="ChEBI" id="CHEBI:33019"/>
        <dbReference type="ChEBI" id="CHEBI:37565"/>
        <dbReference type="ChEBI" id="CHEBI:58805"/>
        <dbReference type="EC" id="2.7.7.65"/>
    </reaction>
</comment>
<dbReference type="InterPro" id="IPR011622">
    <property type="entry name" value="7TMR_DISM_rcpt_extracell_dom2"/>
</dbReference>
<dbReference type="InterPro" id="IPR029787">
    <property type="entry name" value="Nucleotide_cyclase"/>
</dbReference>
<reference evidence="6 7" key="1">
    <citation type="submission" date="2021-09" db="EMBL/GenBank/DDBJ databases">
        <title>Lysobacter sp. 13A isolated from the river sediment.</title>
        <authorList>
            <person name="Liu H."/>
            <person name="Li S."/>
            <person name="Mao S."/>
        </authorList>
    </citation>
    <scope>NUCLEOTIDE SEQUENCE [LARGE SCALE GENOMIC DNA]</scope>
    <source>
        <strain evidence="6 7">13A</strain>
    </source>
</reference>
<comment type="caution">
    <text evidence="6">The sequence shown here is derived from an EMBL/GenBank/DDBJ whole genome shotgun (WGS) entry which is preliminary data.</text>
</comment>
<feature type="transmembrane region" description="Helical" evidence="3">
    <location>
        <begin position="195"/>
        <end position="213"/>
    </location>
</feature>
<gene>
    <name evidence="6" type="ORF">K6753_04540</name>
</gene>
<dbReference type="InterPro" id="IPR043128">
    <property type="entry name" value="Rev_trsase/Diguanyl_cyclase"/>
</dbReference>
<feature type="transmembrane region" description="Helical" evidence="3">
    <location>
        <begin position="314"/>
        <end position="334"/>
    </location>
</feature>
<feature type="transmembrane region" description="Helical" evidence="3">
    <location>
        <begin position="378"/>
        <end position="397"/>
    </location>
</feature>
<dbReference type="RefSeq" id="WP_223674997.1">
    <property type="nucleotide sequence ID" value="NZ_JAINZW010000002.1"/>
</dbReference>
<dbReference type="PANTHER" id="PTHR45138:SF9">
    <property type="entry name" value="DIGUANYLATE CYCLASE DGCM-RELATED"/>
    <property type="match status" value="1"/>
</dbReference>
<organism evidence="6 7">
    <name type="scientific">Novilysobacter selenitireducens</name>
    <dbReference type="NCBI Taxonomy" id="2872639"/>
    <lineage>
        <taxon>Bacteria</taxon>
        <taxon>Pseudomonadati</taxon>
        <taxon>Pseudomonadota</taxon>
        <taxon>Gammaproteobacteria</taxon>
        <taxon>Lysobacterales</taxon>
        <taxon>Lysobacteraceae</taxon>
        <taxon>Novilysobacter</taxon>
    </lineage>
</organism>
<accession>A0ABS7T4J8</accession>
<dbReference type="EC" id="2.7.7.65" evidence="1"/>
<protein>
    <recommendedName>
        <fullName evidence="1">diguanylate cyclase</fullName>
        <ecNumber evidence="1">2.7.7.65</ecNumber>
    </recommendedName>
</protein>
<dbReference type="Pfam" id="PF07695">
    <property type="entry name" value="7TMR-DISM_7TM"/>
    <property type="match status" value="1"/>
</dbReference>
<dbReference type="Gene3D" id="2.60.40.2380">
    <property type="match status" value="1"/>
</dbReference>
<keyword evidence="7" id="KW-1185">Reference proteome</keyword>
<dbReference type="PANTHER" id="PTHR45138">
    <property type="entry name" value="REGULATORY COMPONENTS OF SENSORY TRANSDUCTION SYSTEM"/>
    <property type="match status" value="1"/>
</dbReference>
<dbReference type="SMART" id="SM00267">
    <property type="entry name" value="GGDEF"/>
    <property type="match status" value="1"/>
</dbReference>
<sequence length="610" mass="67959">MPDWAFRIGLWLLLATAGAANAQAAQTRGPLVIDAGQSQLALSPYVDYLHDVDGDADLDAARVWQQEGRFQPLPSASAAFGFQPGAFWFHARLVNLHPGEPRWLLVQEYALSDRVDVYMRREDGTVQHQRGGDHAPFKVRSIRYRHPNFALDLPPGDAVDLYVRVQSQSSMQVPLSLYTPTAFTEMSRDAQLAIGLYYGILLALFFYNLVLWLTLRDPSYFWYLFHITAFGLVLFTLNGLGFEYLWPSSAWLADKAVPLSICLALIGMQQFARTFLELPQRWPRGNWVSLGLITFFALLGLASLELPYRVSTPIASRAVLVGVLWIAVASIVVLRRGYRPARLFLLAWAMFLLGTTMFTLVAFGVLPKTFYTEYGVQIGSALEMLLLSVALGYRYAALRNENERIVREAKLHLEQKVMQRTGELRSALGQLENAHARLRESSQRDGLTGLHNRTHFRERLLEILERGDRPVSLLMIDLDHFKSINDRHGHLVGDDCLRWAARTIGQTLRPHEALLARFGGEEFVAALPGMGVHDAARVGESLRQALHAQPCTSGPHTVRISASIGVHQLPTGHGDDGDDAIDQALQRADEALYAAKAGGRDCVRMAGALA</sequence>
<dbReference type="EMBL" id="JAINZW010000002">
    <property type="protein sequence ID" value="MBZ4038792.1"/>
    <property type="molecule type" value="Genomic_DNA"/>
</dbReference>
<dbReference type="InterPro" id="IPR050469">
    <property type="entry name" value="Diguanylate_Cyclase"/>
</dbReference>
<dbReference type="PROSITE" id="PS50887">
    <property type="entry name" value="GGDEF"/>
    <property type="match status" value="1"/>
</dbReference>
<feature type="transmembrane region" description="Helical" evidence="3">
    <location>
        <begin position="288"/>
        <end position="308"/>
    </location>
</feature>
<evidence type="ECO:0000313" key="7">
    <source>
        <dbReference type="Proteomes" id="UP001430954"/>
    </source>
</evidence>
<name>A0ABS7T4J8_9GAMM</name>
<evidence type="ECO:0000256" key="1">
    <source>
        <dbReference type="ARBA" id="ARBA00012528"/>
    </source>
</evidence>
<dbReference type="InterPro" id="IPR011623">
    <property type="entry name" value="7TMR_DISM_rcpt_extracell_dom1"/>
</dbReference>
<dbReference type="Proteomes" id="UP001430954">
    <property type="component" value="Unassembled WGS sequence"/>
</dbReference>
<dbReference type="Gene3D" id="3.30.70.270">
    <property type="match status" value="1"/>
</dbReference>
<evidence type="ECO:0000256" key="2">
    <source>
        <dbReference type="ARBA" id="ARBA00034247"/>
    </source>
</evidence>
<proteinExistence type="predicted"/>
<dbReference type="NCBIfam" id="TIGR00254">
    <property type="entry name" value="GGDEF"/>
    <property type="match status" value="1"/>
</dbReference>
<evidence type="ECO:0000256" key="3">
    <source>
        <dbReference type="SAM" id="Phobius"/>
    </source>
</evidence>
<feature type="transmembrane region" description="Helical" evidence="3">
    <location>
        <begin position="220"/>
        <end position="237"/>
    </location>
</feature>
<feature type="chain" id="PRO_5046544952" description="diguanylate cyclase" evidence="4">
    <location>
        <begin position="25"/>
        <end position="610"/>
    </location>
</feature>